<feature type="compositionally biased region" description="Polar residues" evidence="2">
    <location>
        <begin position="72"/>
        <end position="89"/>
    </location>
</feature>
<evidence type="ECO:0000313" key="3">
    <source>
        <dbReference type="EMBL" id="KZT44495.1"/>
    </source>
</evidence>
<reference evidence="3 4" key="1">
    <citation type="journal article" date="2016" name="Mol. Biol. Evol.">
        <title>Comparative Genomics of Early-Diverging Mushroom-Forming Fungi Provides Insights into the Origins of Lignocellulose Decay Capabilities.</title>
        <authorList>
            <person name="Nagy L.G."/>
            <person name="Riley R."/>
            <person name="Tritt A."/>
            <person name="Adam C."/>
            <person name="Daum C."/>
            <person name="Floudas D."/>
            <person name="Sun H."/>
            <person name="Yadav J.S."/>
            <person name="Pangilinan J."/>
            <person name="Larsson K.H."/>
            <person name="Matsuura K."/>
            <person name="Barry K."/>
            <person name="Labutti K."/>
            <person name="Kuo R."/>
            <person name="Ohm R.A."/>
            <person name="Bhattacharya S.S."/>
            <person name="Shirouzu T."/>
            <person name="Yoshinaga Y."/>
            <person name="Martin F.M."/>
            <person name="Grigoriev I.V."/>
            <person name="Hibbett D.S."/>
        </authorList>
    </citation>
    <scope>NUCLEOTIDE SEQUENCE [LARGE SCALE GENOMIC DNA]</scope>
    <source>
        <strain evidence="3 4">HHB10207 ss-3</strain>
    </source>
</reference>
<name>A0A166J8X8_9AGAM</name>
<dbReference type="OrthoDB" id="3203770at2759"/>
<dbReference type="Proteomes" id="UP000076798">
    <property type="component" value="Unassembled WGS sequence"/>
</dbReference>
<feature type="compositionally biased region" description="Low complexity" evidence="2">
    <location>
        <begin position="90"/>
        <end position="128"/>
    </location>
</feature>
<feature type="coiled-coil region" evidence="1">
    <location>
        <begin position="466"/>
        <end position="493"/>
    </location>
</feature>
<feature type="compositionally biased region" description="Low complexity" evidence="2">
    <location>
        <begin position="181"/>
        <end position="191"/>
    </location>
</feature>
<dbReference type="EMBL" id="KV428004">
    <property type="protein sequence ID" value="KZT44495.1"/>
    <property type="molecule type" value="Genomic_DNA"/>
</dbReference>
<feature type="compositionally biased region" description="Polar residues" evidence="2">
    <location>
        <begin position="157"/>
        <end position="168"/>
    </location>
</feature>
<sequence>MPPVKPQSPSSKTVKSRIRNSFTIPRSMGKALSDVINKDSSVSPPTSLPKASKVGLGPTGSATSRIVAPKFPSNTSRNNTENASSFRGKSSTSPSPSPSPSLTRTKTLSSLHLNHQSSFSTSSISTVSLRPRTSNQGSNLPKYRARPVSMIAGPASKLTSPPRATSTRMLYGNGNPKKAGGRSSTGDTSSSDYKRPGLISPPTKRTFKRPDSREEASDSSERVSSPSTRLQKRTLMMSHGNSLPNTPTKSLLPSRRQTPSPSKFAAAKPPPKPRLPLSPSDTPKNLTMSQRTPSSHHGDDESLDEDDVSFLLSGVAHPTQPTPSIPRTRSLAPNRENRLGDSQSSAGLRRQRSFSLSTLGASQLEDIGESSFSLDRTVNSSRTLSDIDQEDMISIVAAPFGHTPDTVERHLDAMLEPSTPNSPLSRLSGMVDELQPISQVLFSALSSPAASESRRLQDQHADPSLVEKLQLQIEHLELKLARVEEEHLTETLELGARVMDLEERLRTQASEHAREIEDHVTYATSLAQQIEQASPAVTKPEPRPEEELKSRALEITSTAAAEWNHVREACASELESLHFERSVLATLLAGIETFHKPCFLST</sequence>
<evidence type="ECO:0000256" key="1">
    <source>
        <dbReference type="SAM" id="Coils"/>
    </source>
</evidence>
<dbReference type="STRING" id="1314776.A0A166J8X8"/>
<evidence type="ECO:0000256" key="2">
    <source>
        <dbReference type="SAM" id="MobiDB-lite"/>
    </source>
</evidence>
<keyword evidence="4" id="KW-1185">Reference proteome</keyword>
<accession>A0A166J8X8</accession>
<evidence type="ECO:0000313" key="4">
    <source>
        <dbReference type="Proteomes" id="UP000076798"/>
    </source>
</evidence>
<gene>
    <name evidence="3" type="ORF">SISSUDRAFT_1056836</name>
</gene>
<feature type="region of interest" description="Disordered" evidence="2">
    <location>
        <begin position="1"/>
        <end position="351"/>
    </location>
</feature>
<keyword evidence="1" id="KW-0175">Coiled coil</keyword>
<feature type="compositionally biased region" description="Polar residues" evidence="2">
    <location>
        <begin position="281"/>
        <end position="295"/>
    </location>
</feature>
<dbReference type="AlphaFoldDB" id="A0A166J8X8"/>
<protein>
    <submittedName>
        <fullName evidence="3">Uncharacterized protein</fullName>
    </submittedName>
</protein>
<feature type="compositionally biased region" description="Polar residues" evidence="2">
    <location>
        <begin position="7"/>
        <end position="24"/>
    </location>
</feature>
<proteinExistence type="predicted"/>
<organism evidence="3 4">
    <name type="scientific">Sistotremastrum suecicum HHB10207 ss-3</name>
    <dbReference type="NCBI Taxonomy" id="1314776"/>
    <lineage>
        <taxon>Eukaryota</taxon>
        <taxon>Fungi</taxon>
        <taxon>Dikarya</taxon>
        <taxon>Basidiomycota</taxon>
        <taxon>Agaricomycotina</taxon>
        <taxon>Agaricomycetes</taxon>
        <taxon>Sistotremastrales</taxon>
        <taxon>Sistotremastraceae</taxon>
        <taxon>Sistotremastrum</taxon>
    </lineage>
</organism>
<feature type="compositionally biased region" description="Basic and acidic residues" evidence="2">
    <location>
        <begin position="208"/>
        <end position="221"/>
    </location>
</feature>
<feature type="compositionally biased region" description="Polar residues" evidence="2">
    <location>
        <begin position="239"/>
        <end position="258"/>
    </location>
</feature>